<dbReference type="InterPro" id="IPR032789">
    <property type="entry name" value="T2SS-T3SS_pil_N"/>
</dbReference>
<comment type="similarity">
    <text evidence="1">Belongs to the bacterial secretin family.</text>
</comment>
<dbReference type="Pfam" id="PF00263">
    <property type="entry name" value="Secretin"/>
    <property type="match status" value="1"/>
</dbReference>
<evidence type="ECO:0000259" key="5">
    <source>
        <dbReference type="Pfam" id="PF13629"/>
    </source>
</evidence>
<evidence type="ECO:0000256" key="2">
    <source>
        <dbReference type="SAM" id="MobiDB-lite"/>
    </source>
</evidence>
<evidence type="ECO:0000256" key="3">
    <source>
        <dbReference type="SAM" id="SignalP"/>
    </source>
</evidence>
<sequence length="560" mass="58400">MSPRLATLSLSIVAALATASIHAAEPQKPAAAPAAAQAAPAAPAGNRTAPAAVPAVAAPAATKLAAAAPAPAPQAPALSPNASRNPITESGTAKVRRAAPKIVEPYAPINAGGDAVPVPEIELFVGESRVFPTPGVARIAVGNGNILSASALDGKETIVFGNGIGVSSLFVWNEDGRYQRIKVTIVPGETPRVTREVASFLRHIPNATASVVGDKVIVEGEELSDIDREKVAELAKRYPQIVNFTSPIGWEQTVLMDVKVVEFPRNELRELGLKWNPTGGGAIGAIWAPINRGYNGGRQIDITSPTNQQPPIGNIDKSQGVTLPGSLSIMSAVNAGLNAQLNALEQNGTAAILAEPQLSTRSGGKSSFLAGGEFPYAVSNDNGTSIFFKPYGIKLDIEPKVGRNGVIRAMIDSEVSSLDTSVNSGIGGPALLTRRTQTEFNVRSGETIVLSGLLQRTTGKDIDQVPLLGNIPVLGALFRSKRYQNRETELVVFVTPTVVDTRAPGLVERVERAKEKLSEHMGAEPFLKEPIQPNTDAGKLFAPVDAPAPAPAPAATPGAQ</sequence>
<reference evidence="6 7" key="1">
    <citation type="submission" date="2019-11" db="EMBL/GenBank/DDBJ databases">
        <title>Draft Genome Sequences of Six Type Strains of the Genus Massilia.</title>
        <authorList>
            <person name="Miess H."/>
            <person name="Frediansyah A."/>
            <person name="Goeker M."/>
            <person name="Gross H."/>
        </authorList>
    </citation>
    <scope>NUCLEOTIDE SEQUENCE [LARGE SCALE GENOMIC DNA]</scope>
    <source>
        <strain evidence="6 7">DSM 17513</strain>
    </source>
</reference>
<dbReference type="PANTHER" id="PTHR30332">
    <property type="entry name" value="PROBABLE GENERAL SECRETION PATHWAY PROTEIN D"/>
    <property type="match status" value="1"/>
</dbReference>
<dbReference type="InterPro" id="IPR001775">
    <property type="entry name" value="GspD/PilQ"/>
</dbReference>
<feature type="chain" id="PRO_5026351890" evidence="3">
    <location>
        <begin position="24"/>
        <end position="560"/>
    </location>
</feature>
<dbReference type="OrthoDB" id="9775455at2"/>
<name>A0A6I3XLJ9_9BURK</name>
<dbReference type="AlphaFoldDB" id="A0A6I3XLJ9"/>
<evidence type="ECO:0000313" key="6">
    <source>
        <dbReference type="EMBL" id="MUI16366.1"/>
    </source>
</evidence>
<keyword evidence="7" id="KW-1185">Reference proteome</keyword>
<protein>
    <submittedName>
        <fullName evidence="6">Secretory apparatus</fullName>
    </submittedName>
</protein>
<keyword evidence="3" id="KW-0732">Signal</keyword>
<dbReference type="GO" id="GO:0009306">
    <property type="term" value="P:protein secretion"/>
    <property type="evidence" value="ECO:0007669"/>
    <property type="project" value="InterPro"/>
</dbReference>
<dbReference type="Pfam" id="PF13629">
    <property type="entry name" value="T2SS-T3SS_pil_N"/>
    <property type="match status" value="1"/>
</dbReference>
<feature type="region of interest" description="Disordered" evidence="2">
    <location>
        <begin position="525"/>
        <end position="560"/>
    </location>
</feature>
<feature type="domain" description="Pilus formation protein N-terminal" evidence="5">
    <location>
        <begin position="120"/>
        <end position="184"/>
    </location>
</feature>
<feature type="region of interest" description="Disordered" evidence="2">
    <location>
        <begin position="71"/>
        <end position="94"/>
    </location>
</feature>
<feature type="compositionally biased region" description="Low complexity" evidence="2">
    <location>
        <begin position="71"/>
        <end position="82"/>
    </location>
</feature>
<feature type="signal peptide" evidence="3">
    <location>
        <begin position="1"/>
        <end position="23"/>
    </location>
</feature>
<organism evidence="6 7">
    <name type="scientific">Pseudoduganella dura</name>
    <dbReference type="NCBI Taxonomy" id="321982"/>
    <lineage>
        <taxon>Bacteria</taxon>
        <taxon>Pseudomonadati</taxon>
        <taxon>Pseudomonadota</taxon>
        <taxon>Betaproteobacteria</taxon>
        <taxon>Burkholderiales</taxon>
        <taxon>Oxalobacteraceae</taxon>
        <taxon>Telluria group</taxon>
        <taxon>Pseudoduganella</taxon>
    </lineage>
</organism>
<dbReference type="EMBL" id="WNWM01000002">
    <property type="protein sequence ID" value="MUI16366.1"/>
    <property type="molecule type" value="Genomic_DNA"/>
</dbReference>
<feature type="domain" description="Type II/III secretion system secretin-like" evidence="4">
    <location>
        <begin position="343"/>
        <end position="500"/>
    </location>
</feature>
<dbReference type="InterPro" id="IPR050810">
    <property type="entry name" value="Bact_Secretion_Sys_Channel"/>
</dbReference>
<evidence type="ECO:0000313" key="7">
    <source>
        <dbReference type="Proteomes" id="UP000431684"/>
    </source>
</evidence>
<proteinExistence type="inferred from homology"/>
<evidence type="ECO:0000256" key="1">
    <source>
        <dbReference type="RuleBase" id="RU004003"/>
    </source>
</evidence>
<dbReference type="InterPro" id="IPR004846">
    <property type="entry name" value="T2SS/T3SS_dom"/>
</dbReference>
<dbReference type="Proteomes" id="UP000431684">
    <property type="component" value="Unassembled WGS sequence"/>
</dbReference>
<accession>A0A6I3XLJ9</accession>
<gene>
    <name evidence="6" type="ORF">GJV26_28495</name>
</gene>
<dbReference type="PANTHER" id="PTHR30332:SF17">
    <property type="entry name" value="TYPE IV PILIATION SYSTEM PROTEIN DR_0774-RELATED"/>
    <property type="match status" value="1"/>
</dbReference>
<comment type="caution">
    <text evidence="6">The sequence shown here is derived from an EMBL/GenBank/DDBJ whole genome shotgun (WGS) entry which is preliminary data.</text>
</comment>
<dbReference type="PRINTS" id="PR00811">
    <property type="entry name" value="BCTERIALGSPD"/>
</dbReference>
<dbReference type="GO" id="GO:0015627">
    <property type="term" value="C:type II protein secretion system complex"/>
    <property type="evidence" value="ECO:0007669"/>
    <property type="project" value="TreeGrafter"/>
</dbReference>
<evidence type="ECO:0000259" key="4">
    <source>
        <dbReference type="Pfam" id="PF00263"/>
    </source>
</evidence>